<name>A0ABR0QZS9_GOSAR</name>
<protein>
    <recommendedName>
        <fullName evidence="8">Cytochrome P450</fullName>
    </recommendedName>
</protein>
<reference evidence="6 7" key="1">
    <citation type="submission" date="2023-03" db="EMBL/GenBank/DDBJ databases">
        <title>WGS of Gossypium arboreum.</title>
        <authorList>
            <person name="Yu D."/>
        </authorList>
    </citation>
    <scope>NUCLEOTIDE SEQUENCE [LARGE SCALE GENOMIC DNA]</scope>
    <source>
        <tissue evidence="6">Leaf</tissue>
    </source>
</reference>
<evidence type="ECO:0000256" key="2">
    <source>
        <dbReference type="ARBA" id="ARBA00022617"/>
    </source>
</evidence>
<keyword evidence="2" id="KW-0349">Heme</keyword>
<comment type="caution">
    <text evidence="6">The sequence shown here is derived from an EMBL/GenBank/DDBJ whole genome shotgun (WGS) entry which is preliminary data.</text>
</comment>
<evidence type="ECO:0008006" key="8">
    <source>
        <dbReference type="Google" id="ProtNLM"/>
    </source>
</evidence>
<dbReference type="PANTHER" id="PTHR47955:SF8">
    <property type="entry name" value="CYTOCHROME P450 71D11-LIKE"/>
    <property type="match status" value="1"/>
</dbReference>
<dbReference type="Proteomes" id="UP001358586">
    <property type="component" value="Chromosome 1"/>
</dbReference>
<dbReference type="EMBL" id="JARKNE010000001">
    <property type="protein sequence ID" value="KAK5844845.1"/>
    <property type="molecule type" value="Genomic_DNA"/>
</dbReference>
<dbReference type="PANTHER" id="PTHR47955">
    <property type="entry name" value="CYTOCHROME P450 FAMILY 71 PROTEIN"/>
    <property type="match status" value="1"/>
</dbReference>
<accession>A0ABR0QZS9</accession>
<evidence type="ECO:0000256" key="1">
    <source>
        <dbReference type="ARBA" id="ARBA00010617"/>
    </source>
</evidence>
<dbReference type="InterPro" id="IPR001128">
    <property type="entry name" value="Cyt_P450"/>
</dbReference>
<evidence type="ECO:0000256" key="4">
    <source>
        <dbReference type="ARBA" id="ARBA00023002"/>
    </source>
</evidence>
<dbReference type="Pfam" id="PF00067">
    <property type="entry name" value="p450"/>
    <property type="match status" value="1"/>
</dbReference>
<evidence type="ECO:0000313" key="7">
    <source>
        <dbReference type="Proteomes" id="UP001358586"/>
    </source>
</evidence>
<keyword evidence="3" id="KW-0479">Metal-binding</keyword>
<dbReference type="Gene3D" id="1.10.630.10">
    <property type="entry name" value="Cytochrome P450"/>
    <property type="match status" value="1"/>
</dbReference>
<evidence type="ECO:0000256" key="5">
    <source>
        <dbReference type="ARBA" id="ARBA00023004"/>
    </source>
</evidence>
<organism evidence="6 7">
    <name type="scientific">Gossypium arboreum</name>
    <name type="common">Tree cotton</name>
    <name type="synonym">Gossypium nanking</name>
    <dbReference type="NCBI Taxonomy" id="29729"/>
    <lineage>
        <taxon>Eukaryota</taxon>
        <taxon>Viridiplantae</taxon>
        <taxon>Streptophyta</taxon>
        <taxon>Embryophyta</taxon>
        <taxon>Tracheophyta</taxon>
        <taxon>Spermatophyta</taxon>
        <taxon>Magnoliopsida</taxon>
        <taxon>eudicotyledons</taxon>
        <taxon>Gunneridae</taxon>
        <taxon>Pentapetalae</taxon>
        <taxon>rosids</taxon>
        <taxon>malvids</taxon>
        <taxon>Malvales</taxon>
        <taxon>Malvaceae</taxon>
        <taxon>Malvoideae</taxon>
        <taxon>Gossypium</taxon>
    </lineage>
</organism>
<comment type="similarity">
    <text evidence="1">Belongs to the cytochrome P450 family.</text>
</comment>
<keyword evidence="5" id="KW-0408">Iron</keyword>
<evidence type="ECO:0000256" key="3">
    <source>
        <dbReference type="ARBA" id="ARBA00022723"/>
    </source>
</evidence>
<sequence length="97" mass="11423">MSYNCKAIIFTPYGNYWKQMRKICTMELLSPTRVQSFQSIRTEEVTDFIKSLALSEESAINLSEKNIFTVIWDNSEGCLWEKNKKPSGIYNDHQRNY</sequence>
<proteinExistence type="inferred from homology"/>
<dbReference type="SUPFAM" id="SSF48264">
    <property type="entry name" value="Cytochrome P450"/>
    <property type="match status" value="1"/>
</dbReference>
<dbReference type="InterPro" id="IPR036396">
    <property type="entry name" value="Cyt_P450_sf"/>
</dbReference>
<evidence type="ECO:0000313" key="6">
    <source>
        <dbReference type="EMBL" id="KAK5844845.1"/>
    </source>
</evidence>
<keyword evidence="4" id="KW-0560">Oxidoreductase</keyword>
<gene>
    <name evidence="6" type="ORF">PVK06_000986</name>
</gene>
<keyword evidence="7" id="KW-1185">Reference proteome</keyword>